<proteinExistence type="predicted"/>
<sequence>MALNRLKAGCGLQPVPEEPGLNGTSAWTADTNGTDCASSAKLQAEGSGDADHRCGTNSADCRLKSASFAEGGCSDGFLDNVSEKDYRIWFPRAEVPDDDSASRGLSDWRTFREYRYTECAQDGRLEKTLSVEHVHKRKSTPMADGQQTTVSFQCAPSCSTAHDGNGGDQIDGEFGRVLSSTKEQLYREHHTQLLSRQDDSTPEVPAQKVNLEPKLTIVQAGIEREKEEKEECQTRAEEFALANSSIKTVLANSLANEPDVSSAVVDSLLNDQDGHSSQLESAGFHDVAAASEDDDMDEQKSTYVRADNVDSEVEVMTSELKETVVGGPSLDDLGYIAEEPEDEIDESASDSERWNTVSIVGKEQTKKVTNHACHVRTSTRLTE</sequence>
<evidence type="ECO:0000313" key="2">
    <source>
        <dbReference type="EMBL" id="KAH9377275.1"/>
    </source>
</evidence>
<evidence type="ECO:0000256" key="1">
    <source>
        <dbReference type="SAM" id="MobiDB-lite"/>
    </source>
</evidence>
<evidence type="ECO:0000313" key="3">
    <source>
        <dbReference type="Proteomes" id="UP000821853"/>
    </source>
</evidence>
<accession>A0A9J6GPJ3</accession>
<gene>
    <name evidence="2" type="ORF">HPB48_002692</name>
</gene>
<dbReference type="EMBL" id="JABSTR010000008">
    <property type="protein sequence ID" value="KAH9377275.1"/>
    <property type="molecule type" value="Genomic_DNA"/>
</dbReference>
<organism evidence="2 3">
    <name type="scientific">Haemaphysalis longicornis</name>
    <name type="common">Bush tick</name>
    <dbReference type="NCBI Taxonomy" id="44386"/>
    <lineage>
        <taxon>Eukaryota</taxon>
        <taxon>Metazoa</taxon>
        <taxon>Ecdysozoa</taxon>
        <taxon>Arthropoda</taxon>
        <taxon>Chelicerata</taxon>
        <taxon>Arachnida</taxon>
        <taxon>Acari</taxon>
        <taxon>Parasitiformes</taxon>
        <taxon>Ixodida</taxon>
        <taxon>Ixodoidea</taxon>
        <taxon>Ixodidae</taxon>
        <taxon>Haemaphysalinae</taxon>
        <taxon>Haemaphysalis</taxon>
    </lineage>
</organism>
<dbReference type="Proteomes" id="UP000821853">
    <property type="component" value="Unassembled WGS sequence"/>
</dbReference>
<feature type="region of interest" description="Disordered" evidence="1">
    <location>
        <begin position="1"/>
        <end position="27"/>
    </location>
</feature>
<dbReference type="VEuPathDB" id="VectorBase:HLOH_050371"/>
<keyword evidence="3" id="KW-1185">Reference proteome</keyword>
<comment type="caution">
    <text evidence="2">The sequence shown here is derived from an EMBL/GenBank/DDBJ whole genome shotgun (WGS) entry which is preliminary data.</text>
</comment>
<dbReference type="AlphaFoldDB" id="A0A9J6GPJ3"/>
<reference evidence="2 3" key="1">
    <citation type="journal article" date="2020" name="Cell">
        <title>Large-Scale Comparative Analyses of Tick Genomes Elucidate Their Genetic Diversity and Vector Capacities.</title>
        <authorList>
            <consortium name="Tick Genome and Microbiome Consortium (TIGMIC)"/>
            <person name="Jia N."/>
            <person name="Wang J."/>
            <person name="Shi W."/>
            <person name="Du L."/>
            <person name="Sun Y."/>
            <person name="Zhan W."/>
            <person name="Jiang J.F."/>
            <person name="Wang Q."/>
            <person name="Zhang B."/>
            <person name="Ji P."/>
            <person name="Bell-Sakyi L."/>
            <person name="Cui X.M."/>
            <person name="Yuan T.T."/>
            <person name="Jiang B.G."/>
            <person name="Yang W.F."/>
            <person name="Lam T.T."/>
            <person name="Chang Q.C."/>
            <person name="Ding S.J."/>
            <person name="Wang X.J."/>
            <person name="Zhu J.G."/>
            <person name="Ruan X.D."/>
            <person name="Zhao L."/>
            <person name="Wei J.T."/>
            <person name="Ye R.Z."/>
            <person name="Que T.C."/>
            <person name="Du C.H."/>
            <person name="Zhou Y.H."/>
            <person name="Cheng J.X."/>
            <person name="Dai P.F."/>
            <person name="Guo W.B."/>
            <person name="Han X.H."/>
            <person name="Huang E.J."/>
            <person name="Li L.F."/>
            <person name="Wei W."/>
            <person name="Gao Y.C."/>
            <person name="Liu J.Z."/>
            <person name="Shao H.Z."/>
            <person name="Wang X."/>
            <person name="Wang C.C."/>
            <person name="Yang T.C."/>
            <person name="Huo Q.B."/>
            <person name="Li W."/>
            <person name="Chen H.Y."/>
            <person name="Chen S.E."/>
            <person name="Zhou L.G."/>
            <person name="Ni X.B."/>
            <person name="Tian J.H."/>
            <person name="Sheng Y."/>
            <person name="Liu T."/>
            <person name="Pan Y.S."/>
            <person name="Xia L.Y."/>
            <person name="Li J."/>
            <person name="Zhao F."/>
            <person name="Cao W.C."/>
        </authorList>
    </citation>
    <scope>NUCLEOTIDE SEQUENCE [LARGE SCALE GENOMIC DNA]</scope>
    <source>
        <strain evidence="2">HaeL-2018</strain>
    </source>
</reference>
<name>A0A9J6GPJ3_HAELO</name>
<protein>
    <submittedName>
        <fullName evidence="2">Uncharacterized protein</fullName>
    </submittedName>
</protein>